<name>A0A388LSZ4_CHABU</name>
<comment type="caution">
    <text evidence="3">The sequence shown here is derived from an EMBL/GenBank/DDBJ whole genome shotgun (WGS) entry which is preliminary data.</text>
</comment>
<evidence type="ECO:0000256" key="1">
    <source>
        <dbReference type="SAM" id="Coils"/>
    </source>
</evidence>
<gene>
    <name evidence="3" type="ORF">CBR_g39899</name>
</gene>
<organism evidence="3 4">
    <name type="scientific">Chara braunii</name>
    <name type="common">Braun's stonewort</name>
    <dbReference type="NCBI Taxonomy" id="69332"/>
    <lineage>
        <taxon>Eukaryota</taxon>
        <taxon>Viridiplantae</taxon>
        <taxon>Streptophyta</taxon>
        <taxon>Charophyceae</taxon>
        <taxon>Charales</taxon>
        <taxon>Characeae</taxon>
        <taxon>Chara</taxon>
    </lineage>
</organism>
<keyword evidence="1" id="KW-0175">Coiled coil</keyword>
<evidence type="ECO:0000256" key="2">
    <source>
        <dbReference type="SAM" id="MobiDB-lite"/>
    </source>
</evidence>
<sequence length="296" mass="33939">MAAELEARQEAIREKEKLIREEEEKRKIKQAEEKALKKQKERQDFEERISSIVGSKINDACELFLGRADISKNTDQMRCTCGNDDLEKQKLEKQIDMLRLEYEYIRKQMEKLTRSVGQVGHKRAASNVCITSPPEAPARAKARTMGAAATPSTQDFNKLLKALSNMKEEKRIAELEVQALRERFERAVGKLVRQGRTPRSNLAKRMIEATDDDDIDQEQGCHNEEGLDDLTIRPSPPKRTSERLAKKEAVAEREEFVKETKKYLKRLRKHGLQILCGKEGIAFVTCEQAINEIAEL</sequence>
<dbReference type="Gramene" id="GBG85332">
    <property type="protein sequence ID" value="GBG85332"/>
    <property type="gene ID" value="CBR_g39899"/>
</dbReference>
<feature type="coiled-coil region" evidence="1">
    <location>
        <begin position="83"/>
        <end position="115"/>
    </location>
</feature>
<accession>A0A388LSZ4</accession>
<feature type="coiled-coil region" evidence="1">
    <location>
        <begin position="156"/>
        <end position="183"/>
    </location>
</feature>
<evidence type="ECO:0000313" key="3">
    <source>
        <dbReference type="EMBL" id="GBG85332.1"/>
    </source>
</evidence>
<dbReference type="EMBL" id="BFEA01000514">
    <property type="protein sequence ID" value="GBG85332.1"/>
    <property type="molecule type" value="Genomic_DNA"/>
</dbReference>
<proteinExistence type="predicted"/>
<reference evidence="3 4" key="1">
    <citation type="journal article" date="2018" name="Cell">
        <title>The Chara Genome: Secondary Complexity and Implications for Plant Terrestrialization.</title>
        <authorList>
            <person name="Nishiyama T."/>
            <person name="Sakayama H."/>
            <person name="Vries J.D."/>
            <person name="Buschmann H."/>
            <person name="Saint-Marcoux D."/>
            <person name="Ullrich K.K."/>
            <person name="Haas F.B."/>
            <person name="Vanderstraeten L."/>
            <person name="Becker D."/>
            <person name="Lang D."/>
            <person name="Vosolsobe S."/>
            <person name="Rombauts S."/>
            <person name="Wilhelmsson P.K.I."/>
            <person name="Janitza P."/>
            <person name="Kern R."/>
            <person name="Heyl A."/>
            <person name="Rumpler F."/>
            <person name="Villalobos L.I.A.C."/>
            <person name="Clay J.M."/>
            <person name="Skokan R."/>
            <person name="Toyoda A."/>
            <person name="Suzuki Y."/>
            <person name="Kagoshima H."/>
            <person name="Schijlen E."/>
            <person name="Tajeshwar N."/>
            <person name="Catarino B."/>
            <person name="Hetherington A.J."/>
            <person name="Saltykova A."/>
            <person name="Bonnot C."/>
            <person name="Breuninger H."/>
            <person name="Symeonidi A."/>
            <person name="Radhakrishnan G.V."/>
            <person name="Van Nieuwerburgh F."/>
            <person name="Deforce D."/>
            <person name="Chang C."/>
            <person name="Karol K.G."/>
            <person name="Hedrich R."/>
            <person name="Ulvskov P."/>
            <person name="Glockner G."/>
            <person name="Delwiche C.F."/>
            <person name="Petrasek J."/>
            <person name="Van de Peer Y."/>
            <person name="Friml J."/>
            <person name="Beilby M."/>
            <person name="Dolan L."/>
            <person name="Kohara Y."/>
            <person name="Sugano S."/>
            <person name="Fujiyama A."/>
            <person name="Delaux P.-M."/>
            <person name="Quint M."/>
            <person name="TheiBen G."/>
            <person name="Hagemann M."/>
            <person name="Harholt J."/>
            <person name="Dunand C."/>
            <person name="Zachgo S."/>
            <person name="Langdale J."/>
            <person name="Maumus F."/>
            <person name="Straeten D.V.D."/>
            <person name="Gould S.B."/>
            <person name="Rensing S.A."/>
        </authorList>
    </citation>
    <scope>NUCLEOTIDE SEQUENCE [LARGE SCALE GENOMIC DNA]</scope>
    <source>
        <strain evidence="3 4">S276</strain>
    </source>
</reference>
<evidence type="ECO:0000313" key="4">
    <source>
        <dbReference type="Proteomes" id="UP000265515"/>
    </source>
</evidence>
<dbReference type="AlphaFoldDB" id="A0A388LSZ4"/>
<protein>
    <submittedName>
        <fullName evidence="3">Uncharacterized protein</fullName>
    </submittedName>
</protein>
<dbReference type="Proteomes" id="UP000265515">
    <property type="component" value="Unassembled WGS sequence"/>
</dbReference>
<feature type="region of interest" description="Disordered" evidence="2">
    <location>
        <begin position="216"/>
        <end position="246"/>
    </location>
</feature>
<keyword evidence="4" id="KW-1185">Reference proteome</keyword>
<feature type="coiled-coil region" evidence="1">
    <location>
        <begin position="1"/>
        <end position="48"/>
    </location>
</feature>